<dbReference type="InterPro" id="IPR035948">
    <property type="entry name" value="YwqG-like_sf"/>
</dbReference>
<keyword evidence="4" id="KW-1185">Reference proteome</keyword>
<gene>
    <name evidence="3" type="ORF">PQ465_20560</name>
</gene>
<name>A0ABY7WGR3_9SPHI</name>
<protein>
    <submittedName>
        <fullName evidence="3">DUF1963 domain-containing protein</fullName>
    </submittedName>
</protein>
<keyword evidence="1" id="KW-0433">Leucine-rich repeat</keyword>
<evidence type="ECO:0000256" key="1">
    <source>
        <dbReference type="ARBA" id="ARBA00022614"/>
    </source>
</evidence>
<sequence length="434" mass="49919">MQNLKVLSINKASIKRLPASFTDLAQLENINLSLCQLEQLPDAIWKLPNLRYLILSGNKLTAIPEEIELPALLTLDVEDNQLQTLPGVLTKQVKMRVVRASGNPFDYLPESFSFFKGLELTMPEKKKLLDISYKGADGKGTITWDDAAYQAQEDKTAIAPVEELIKKQKLTKYKKPLLSLIKRTVGFKQIEQEDYNEVGNHRFGGRPDLPQHIDYPMFYDKDEKKRFHYEFIAQINCEDIAHLQDYLPRRGSLFFFFKSIHFFGYDPSDLAHVIYIEDNSTLSSGKRFQLQEEDFFELLDGQYAPQKAEAFATVSTPSFFAYYQNTYLFEGKAKSLADKEELLEDLYDPYEEKVSSLKEFDHAVNSYGFTQHESPELQAALNQKGNPQDWVILLLVKSRGDFQWGDAGELFFVIHKSDLAKRDFSNVFITMESS</sequence>
<dbReference type="RefSeq" id="WP_274267407.1">
    <property type="nucleotide sequence ID" value="NZ_CP117880.1"/>
</dbReference>
<evidence type="ECO:0000313" key="4">
    <source>
        <dbReference type="Proteomes" id="UP001221558"/>
    </source>
</evidence>
<dbReference type="Gene3D" id="2.30.320.10">
    <property type="entry name" value="YwqG-like"/>
    <property type="match status" value="1"/>
</dbReference>
<dbReference type="Pfam" id="PF09234">
    <property type="entry name" value="DUF1963"/>
    <property type="match status" value="1"/>
</dbReference>
<dbReference type="InterPro" id="IPR050216">
    <property type="entry name" value="LRR_domain-containing"/>
</dbReference>
<dbReference type="Proteomes" id="UP001221558">
    <property type="component" value="Chromosome"/>
</dbReference>
<dbReference type="Gene3D" id="3.80.10.10">
    <property type="entry name" value="Ribonuclease Inhibitor"/>
    <property type="match status" value="1"/>
</dbReference>
<dbReference type="SUPFAM" id="SSF103032">
    <property type="entry name" value="Hypothetical protein YwqG"/>
    <property type="match status" value="1"/>
</dbReference>
<dbReference type="Pfam" id="PF13855">
    <property type="entry name" value="LRR_8"/>
    <property type="match status" value="1"/>
</dbReference>
<proteinExistence type="predicted"/>
<organism evidence="3 4">
    <name type="scientific">Sphingobacterium oryzagri</name>
    <dbReference type="NCBI Taxonomy" id="3025669"/>
    <lineage>
        <taxon>Bacteria</taxon>
        <taxon>Pseudomonadati</taxon>
        <taxon>Bacteroidota</taxon>
        <taxon>Sphingobacteriia</taxon>
        <taxon>Sphingobacteriales</taxon>
        <taxon>Sphingobacteriaceae</taxon>
        <taxon>Sphingobacterium</taxon>
    </lineage>
</organism>
<dbReference type="InterPro" id="IPR001611">
    <property type="entry name" value="Leu-rich_rpt"/>
</dbReference>
<dbReference type="PANTHER" id="PTHR48051:SF36">
    <property type="entry name" value="CASPASE FAMILY P20 DOMAIN-CONTAINING PROTEIN"/>
    <property type="match status" value="1"/>
</dbReference>
<reference evidence="3 4" key="1">
    <citation type="submission" date="2023-02" db="EMBL/GenBank/DDBJ databases">
        <title>Genome sequence of Sphingobacterium sp. KACC 22765.</title>
        <authorList>
            <person name="Kim S."/>
            <person name="Heo J."/>
            <person name="Kwon S.-W."/>
        </authorList>
    </citation>
    <scope>NUCLEOTIDE SEQUENCE [LARGE SCALE GENOMIC DNA]</scope>
    <source>
        <strain evidence="3 4">KACC 22765</strain>
    </source>
</reference>
<dbReference type="PROSITE" id="PS51450">
    <property type="entry name" value="LRR"/>
    <property type="match status" value="1"/>
</dbReference>
<dbReference type="EMBL" id="CP117880">
    <property type="protein sequence ID" value="WDF68675.1"/>
    <property type="molecule type" value="Genomic_DNA"/>
</dbReference>
<dbReference type="InterPro" id="IPR032675">
    <property type="entry name" value="LRR_dom_sf"/>
</dbReference>
<evidence type="ECO:0000313" key="3">
    <source>
        <dbReference type="EMBL" id="WDF68675.1"/>
    </source>
</evidence>
<accession>A0ABY7WGR3</accession>
<dbReference type="SUPFAM" id="SSF52058">
    <property type="entry name" value="L domain-like"/>
    <property type="match status" value="1"/>
</dbReference>
<dbReference type="PANTHER" id="PTHR48051">
    <property type="match status" value="1"/>
</dbReference>
<evidence type="ECO:0000256" key="2">
    <source>
        <dbReference type="ARBA" id="ARBA00022737"/>
    </source>
</evidence>
<dbReference type="SMART" id="SM00364">
    <property type="entry name" value="LRR_BAC"/>
    <property type="match status" value="2"/>
</dbReference>
<keyword evidence="2" id="KW-0677">Repeat</keyword>
<dbReference type="SMART" id="SM00369">
    <property type="entry name" value="LRR_TYP"/>
    <property type="match status" value="4"/>
</dbReference>
<dbReference type="InterPro" id="IPR003591">
    <property type="entry name" value="Leu-rich_rpt_typical-subtyp"/>
</dbReference>
<dbReference type="InterPro" id="IPR015315">
    <property type="entry name" value="DUF1963"/>
</dbReference>